<dbReference type="EMBL" id="LUUG01000082">
    <property type="protein sequence ID" value="OAI02753.1"/>
    <property type="molecule type" value="Genomic_DNA"/>
</dbReference>
<dbReference type="SUPFAM" id="SSF88697">
    <property type="entry name" value="PUA domain-like"/>
    <property type="match status" value="1"/>
</dbReference>
<dbReference type="GO" id="GO:0016301">
    <property type="term" value="F:kinase activity"/>
    <property type="evidence" value="ECO:0007669"/>
    <property type="project" value="UniProtKB-KW"/>
</dbReference>
<organism evidence="1 2">
    <name type="scientific">Methylomonas methanica</name>
    <dbReference type="NCBI Taxonomy" id="421"/>
    <lineage>
        <taxon>Bacteria</taxon>
        <taxon>Pseudomonadati</taxon>
        <taxon>Pseudomonadota</taxon>
        <taxon>Gammaproteobacteria</taxon>
        <taxon>Methylococcales</taxon>
        <taxon>Methylococcaceae</taxon>
        <taxon>Methylomonas</taxon>
    </lineage>
</organism>
<dbReference type="InterPro" id="IPR015947">
    <property type="entry name" value="PUA-like_sf"/>
</dbReference>
<keyword evidence="1" id="KW-0808">Transferase</keyword>
<dbReference type="Proteomes" id="UP000078090">
    <property type="component" value="Unassembled WGS sequence"/>
</dbReference>
<keyword evidence="1" id="KW-0418">Kinase</keyword>
<proteinExistence type="predicted"/>
<gene>
    <name evidence="1" type="ORF">A1332_02310</name>
</gene>
<protein>
    <submittedName>
        <fullName evidence="1">Fructose-1-phosphate kinase</fullName>
    </submittedName>
</protein>
<evidence type="ECO:0000313" key="2">
    <source>
        <dbReference type="Proteomes" id="UP000078090"/>
    </source>
</evidence>
<comment type="caution">
    <text evidence="1">The sequence shown here is derived from an EMBL/GenBank/DDBJ whole genome shotgun (WGS) entry which is preliminary data.</text>
</comment>
<dbReference type="RefSeq" id="WP_064009158.1">
    <property type="nucleotide sequence ID" value="NZ_LUUG01000082.1"/>
</dbReference>
<dbReference type="CDD" id="cd06552">
    <property type="entry name" value="ASCH_yqfb_like"/>
    <property type="match status" value="1"/>
</dbReference>
<dbReference type="OrthoDB" id="2719516at2"/>
<reference evidence="1 2" key="1">
    <citation type="submission" date="2016-03" db="EMBL/GenBank/DDBJ databases">
        <authorList>
            <person name="Ploux O."/>
        </authorList>
    </citation>
    <scope>NUCLEOTIDE SEQUENCE [LARGE SCALE GENOMIC DNA]</scope>
    <source>
        <strain evidence="1 2">R-45363</strain>
    </source>
</reference>
<evidence type="ECO:0000313" key="1">
    <source>
        <dbReference type="EMBL" id="OAI02753.1"/>
    </source>
</evidence>
<dbReference type="AlphaFoldDB" id="A0A177MBP7"/>
<name>A0A177MBP7_METMH</name>
<accession>A0A177MBP7</accession>
<sequence length="111" mass="12818">MTQYPEKSCSIDRLVRHPKLVAATLAGEKTQQRRDGLYAYPGETFVLEDVVFEVTSVERQRIGEMSDADARAEGYPNLAIYKDLILKMHSGMEWNEDGLVWVHSFRRQQLE</sequence>